<proteinExistence type="predicted"/>
<dbReference type="Pfam" id="PF01757">
    <property type="entry name" value="Acyl_transf_3"/>
    <property type="match status" value="1"/>
</dbReference>
<evidence type="ECO:0000259" key="2">
    <source>
        <dbReference type="Pfam" id="PF01757"/>
    </source>
</evidence>
<feature type="transmembrane region" description="Helical" evidence="1">
    <location>
        <begin position="286"/>
        <end position="306"/>
    </location>
</feature>
<evidence type="ECO:0000313" key="4">
    <source>
        <dbReference type="Proteomes" id="UP000664369"/>
    </source>
</evidence>
<reference evidence="3 4" key="1">
    <citation type="submission" date="2021-03" db="EMBL/GenBank/DDBJ databases">
        <authorList>
            <person name="Kim M.K."/>
        </authorList>
    </citation>
    <scope>NUCLEOTIDE SEQUENCE [LARGE SCALE GENOMIC DNA]</scope>
    <source>
        <strain evidence="3 4">BT442</strain>
    </source>
</reference>
<keyword evidence="1" id="KW-1133">Transmembrane helix</keyword>
<feature type="domain" description="Acyltransferase 3" evidence="2">
    <location>
        <begin position="16"/>
        <end position="332"/>
    </location>
</feature>
<feature type="transmembrane region" description="Helical" evidence="1">
    <location>
        <begin position="20"/>
        <end position="39"/>
    </location>
</feature>
<gene>
    <name evidence="3" type="ORF">J4E00_03575</name>
</gene>
<keyword evidence="3" id="KW-0012">Acyltransferase</keyword>
<dbReference type="Proteomes" id="UP000664369">
    <property type="component" value="Unassembled WGS sequence"/>
</dbReference>
<keyword evidence="1" id="KW-0472">Membrane</keyword>
<name>A0ABS3QA44_9BACT</name>
<keyword evidence="3" id="KW-0808">Transferase</keyword>
<feature type="transmembrane region" description="Helical" evidence="1">
    <location>
        <begin position="255"/>
        <end position="274"/>
    </location>
</feature>
<protein>
    <submittedName>
        <fullName evidence="3">Acyltransferase</fullName>
    </submittedName>
</protein>
<feature type="transmembrane region" description="Helical" evidence="1">
    <location>
        <begin position="214"/>
        <end position="235"/>
    </location>
</feature>
<evidence type="ECO:0000256" key="1">
    <source>
        <dbReference type="SAM" id="Phobius"/>
    </source>
</evidence>
<organism evidence="3 4">
    <name type="scientific">Hymenobacter negativus</name>
    <dbReference type="NCBI Taxonomy" id="2795026"/>
    <lineage>
        <taxon>Bacteria</taxon>
        <taxon>Pseudomonadati</taxon>
        <taxon>Bacteroidota</taxon>
        <taxon>Cytophagia</taxon>
        <taxon>Cytophagales</taxon>
        <taxon>Hymenobacteraceae</taxon>
        <taxon>Hymenobacter</taxon>
    </lineage>
</organism>
<dbReference type="GO" id="GO:0016746">
    <property type="term" value="F:acyltransferase activity"/>
    <property type="evidence" value="ECO:0007669"/>
    <property type="project" value="UniProtKB-KW"/>
</dbReference>
<feature type="transmembrane region" description="Helical" evidence="1">
    <location>
        <begin position="89"/>
        <end position="107"/>
    </location>
</feature>
<dbReference type="RefSeq" id="WP_208173633.1">
    <property type="nucleotide sequence ID" value="NZ_JAGETZ010000001.1"/>
</dbReference>
<keyword evidence="4" id="KW-1185">Reference proteome</keyword>
<evidence type="ECO:0000313" key="3">
    <source>
        <dbReference type="EMBL" id="MBO2008115.1"/>
    </source>
</evidence>
<feature type="transmembrane region" description="Helical" evidence="1">
    <location>
        <begin position="176"/>
        <end position="202"/>
    </location>
</feature>
<comment type="caution">
    <text evidence="3">The sequence shown here is derived from an EMBL/GenBank/DDBJ whole genome shotgun (WGS) entry which is preliminary data.</text>
</comment>
<dbReference type="EMBL" id="JAGETZ010000001">
    <property type="protein sequence ID" value="MBO2008115.1"/>
    <property type="molecule type" value="Genomic_DNA"/>
</dbReference>
<dbReference type="PANTHER" id="PTHR23028">
    <property type="entry name" value="ACETYLTRANSFERASE"/>
    <property type="match status" value="1"/>
</dbReference>
<dbReference type="InterPro" id="IPR050879">
    <property type="entry name" value="Acyltransferase_3"/>
</dbReference>
<accession>A0ABS3QA44</accession>
<dbReference type="PANTHER" id="PTHR23028:SF131">
    <property type="entry name" value="BLR2367 PROTEIN"/>
    <property type="match status" value="1"/>
</dbReference>
<feature type="transmembrane region" description="Helical" evidence="1">
    <location>
        <begin position="318"/>
        <end position="336"/>
    </location>
</feature>
<dbReference type="InterPro" id="IPR002656">
    <property type="entry name" value="Acyl_transf_3_dom"/>
</dbReference>
<sequence length="361" mass="39159">MTTAPRQEMSASTSVGLDVLRIVAALVVVVFHASGQWLTSYPAAHSALGKMSHAAVVIFFVISGYVIAFTTATNNRGARRYAVARLSRLYAVLVPALLLTALVEVVVHGDAALTARYVREHAGLRYVMSALFLNESGSLSAAPPLNSPLWSLSYEFWYYILFGIWCYGSGRRWARWALLAAGVVAGPKILLLLPIWLFGVAAYRLPRNRLSAGVAWLLVGSLFGVLAVAVAYLPALPMTVGDQPLFMAGQFLTDWLVGGICALAIWCLPAGPGLEGRSWSKSLRAIADLSFPIYTLHFPLLVLWRVLFGLQANDFGQLGVATATVIFLAVAIGLLLEKQRPQWVRLFAWASDAVSQKPSGR</sequence>
<keyword evidence="1" id="KW-0812">Transmembrane</keyword>
<feature type="transmembrane region" description="Helical" evidence="1">
    <location>
        <begin position="51"/>
        <end position="68"/>
    </location>
</feature>